<dbReference type="Proteomes" id="UP000276133">
    <property type="component" value="Unassembled WGS sequence"/>
</dbReference>
<accession>A0A3M7SBR3</accession>
<protein>
    <submittedName>
        <fullName evidence="1">Uncharacterized protein</fullName>
    </submittedName>
</protein>
<comment type="caution">
    <text evidence="1">The sequence shown here is derived from an EMBL/GenBank/DDBJ whole genome shotgun (WGS) entry which is preliminary data.</text>
</comment>
<dbReference type="EMBL" id="REGN01001720">
    <property type="protein sequence ID" value="RNA32940.1"/>
    <property type="molecule type" value="Genomic_DNA"/>
</dbReference>
<name>A0A3M7SBR3_BRAPC</name>
<organism evidence="1 2">
    <name type="scientific">Brachionus plicatilis</name>
    <name type="common">Marine rotifer</name>
    <name type="synonym">Brachionus muelleri</name>
    <dbReference type="NCBI Taxonomy" id="10195"/>
    <lineage>
        <taxon>Eukaryota</taxon>
        <taxon>Metazoa</taxon>
        <taxon>Spiralia</taxon>
        <taxon>Gnathifera</taxon>
        <taxon>Rotifera</taxon>
        <taxon>Eurotatoria</taxon>
        <taxon>Monogononta</taxon>
        <taxon>Pseudotrocha</taxon>
        <taxon>Ploima</taxon>
        <taxon>Brachionidae</taxon>
        <taxon>Brachionus</taxon>
    </lineage>
</organism>
<keyword evidence="2" id="KW-1185">Reference proteome</keyword>
<dbReference type="AlphaFoldDB" id="A0A3M7SBR3"/>
<reference evidence="1 2" key="1">
    <citation type="journal article" date="2018" name="Sci. Rep.">
        <title>Genomic signatures of local adaptation to the degree of environmental predictability in rotifers.</title>
        <authorList>
            <person name="Franch-Gras L."/>
            <person name="Hahn C."/>
            <person name="Garcia-Roger E.M."/>
            <person name="Carmona M.J."/>
            <person name="Serra M."/>
            <person name="Gomez A."/>
        </authorList>
    </citation>
    <scope>NUCLEOTIDE SEQUENCE [LARGE SCALE GENOMIC DNA]</scope>
    <source>
        <strain evidence="1">HYR1</strain>
    </source>
</reference>
<gene>
    <name evidence="1" type="ORF">BpHYR1_042570</name>
</gene>
<proteinExistence type="predicted"/>
<sequence length="60" mass="6904">MNSSVIDNRNVIQPLVPVVDVFFSVFAEKEKNFFDNEKNLPIDSLLTTINKIHRSLTLEL</sequence>
<evidence type="ECO:0000313" key="2">
    <source>
        <dbReference type="Proteomes" id="UP000276133"/>
    </source>
</evidence>
<evidence type="ECO:0000313" key="1">
    <source>
        <dbReference type="EMBL" id="RNA32940.1"/>
    </source>
</evidence>